<dbReference type="Proteomes" id="UP000033121">
    <property type="component" value="Unassembled WGS sequence"/>
</dbReference>
<evidence type="ECO:0000313" key="3">
    <source>
        <dbReference type="Proteomes" id="UP000033121"/>
    </source>
</evidence>
<reference evidence="2 3" key="1">
    <citation type="submission" date="2015-04" db="EMBL/GenBank/DDBJ databases">
        <title>Whole genome shotgun sequence of Flavihumibacter petaseus NBRC 106054.</title>
        <authorList>
            <person name="Miyazawa S."/>
            <person name="Hosoyama A."/>
            <person name="Hashimoto M."/>
            <person name="Noguchi M."/>
            <person name="Tsuchikane K."/>
            <person name="Ohji S."/>
            <person name="Yamazoe A."/>
            <person name="Ichikawa N."/>
            <person name="Kimura A."/>
            <person name="Fujita N."/>
        </authorList>
    </citation>
    <scope>NUCLEOTIDE SEQUENCE [LARGE SCALE GENOMIC DNA]</scope>
    <source>
        <strain evidence="2 3">NBRC 106054</strain>
    </source>
</reference>
<feature type="transmembrane region" description="Helical" evidence="1">
    <location>
        <begin position="43"/>
        <end position="62"/>
    </location>
</feature>
<protein>
    <submittedName>
        <fullName evidence="2">Uncharacterized protein</fullName>
    </submittedName>
</protein>
<accession>A0A0E9N3B9</accession>
<dbReference type="EMBL" id="BBWV01000003">
    <property type="protein sequence ID" value="GAO44166.1"/>
    <property type="molecule type" value="Genomic_DNA"/>
</dbReference>
<keyword evidence="1" id="KW-0812">Transmembrane</keyword>
<evidence type="ECO:0000256" key="1">
    <source>
        <dbReference type="SAM" id="Phobius"/>
    </source>
</evidence>
<keyword evidence="1" id="KW-1133">Transmembrane helix</keyword>
<organism evidence="2 3">
    <name type="scientific">Flavihumibacter petaseus NBRC 106054</name>
    <dbReference type="NCBI Taxonomy" id="1220578"/>
    <lineage>
        <taxon>Bacteria</taxon>
        <taxon>Pseudomonadati</taxon>
        <taxon>Bacteroidota</taxon>
        <taxon>Chitinophagia</taxon>
        <taxon>Chitinophagales</taxon>
        <taxon>Chitinophagaceae</taxon>
        <taxon>Flavihumibacter</taxon>
    </lineage>
</organism>
<comment type="caution">
    <text evidence="2">The sequence shown here is derived from an EMBL/GenBank/DDBJ whole genome shotgun (WGS) entry which is preliminary data.</text>
</comment>
<dbReference type="AlphaFoldDB" id="A0A0E9N3B9"/>
<dbReference type="STRING" id="1220578.FPE01S_03_02040"/>
<gene>
    <name evidence="2" type="ORF">FPE01S_03_02040</name>
</gene>
<keyword evidence="3" id="KW-1185">Reference proteome</keyword>
<sequence length="78" mass="8588">MPEKTDSEFEAVAATWQSIGGDVLRPGKFWIKQDDLSDSVISIYGNQAFAFVLAQLTLLILLQQVGLCWNSMPVGGRD</sequence>
<dbReference type="OrthoDB" id="654524at2"/>
<proteinExistence type="predicted"/>
<keyword evidence="1" id="KW-0472">Membrane</keyword>
<dbReference type="RefSeq" id="WP_046370132.1">
    <property type="nucleotide sequence ID" value="NZ_BBWV01000003.1"/>
</dbReference>
<name>A0A0E9N3B9_9BACT</name>
<evidence type="ECO:0000313" key="2">
    <source>
        <dbReference type="EMBL" id="GAO44166.1"/>
    </source>
</evidence>